<accession>A0A164VNW9</accession>
<dbReference type="PANTHER" id="PTHR24012">
    <property type="entry name" value="RNA BINDING PROTEIN"/>
    <property type="match status" value="1"/>
</dbReference>
<evidence type="ECO:0000256" key="2">
    <source>
        <dbReference type="ARBA" id="ARBA00004496"/>
    </source>
</evidence>
<dbReference type="GO" id="GO:0003723">
    <property type="term" value="F:RNA binding"/>
    <property type="evidence" value="ECO:0007669"/>
    <property type="project" value="UniProtKB-UniRule"/>
</dbReference>
<gene>
    <name evidence="13" type="ORF">DCAR_022009</name>
</gene>
<dbReference type="InterPro" id="IPR036053">
    <property type="entry name" value="PABP-dom"/>
</dbReference>
<evidence type="ECO:0000256" key="4">
    <source>
        <dbReference type="ARBA" id="ARBA00022490"/>
    </source>
</evidence>
<dbReference type="Gene3D" id="1.10.1900.10">
    <property type="entry name" value="c-terminal domain of poly(a) binding protein"/>
    <property type="match status" value="1"/>
</dbReference>
<keyword evidence="5" id="KW-0677">Repeat</keyword>
<evidence type="ECO:0000259" key="11">
    <source>
        <dbReference type="PROSITE" id="PS50102"/>
    </source>
</evidence>
<dbReference type="Pfam" id="PF00658">
    <property type="entry name" value="MLLE"/>
    <property type="match status" value="1"/>
</dbReference>
<comment type="similarity">
    <text evidence="3">Belongs to the polyadenylate-binding protein type-1 family.</text>
</comment>
<dbReference type="InterPro" id="IPR035979">
    <property type="entry name" value="RBD_domain_sf"/>
</dbReference>
<name>A0A164VNW9_DAUCS</name>
<feature type="domain" description="PABC" evidence="12">
    <location>
        <begin position="427"/>
        <end position="504"/>
    </location>
</feature>
<evidence type="ECO:0000256" key="3">
    <source>
        <dbReference type="ARBA" id="ARBA00008557"/>
    </source>
</evidence>
<keyword evidence="4" id="KW-0963">Cytoplasm</keyword>
<evidence type="ECO:0000256" key="7">
    <source>
        <dbReference type="ARBA" id="ARBA00023242"/>
    </source>
</evidence>
<dbReference type="FunFam" id="3.30.70.330:FF:000651">
    <property type="entry name" value="Poly(A) binding protein cytoplasmic 1 like"/>
    <property type="match status" value="1"/>
</dbReference>
<evidence type="ECO:0000256" key="5">
    <source>
        <dbReference type="ARBA" id="ARBA00022737"/>
    </source>
</evidence>
<dbReference type="InterPro" id="IPR045305">
    <property type="entry name" value="RRM2_I_PABPs"/>
</dbReference>
<comment type="function">
    <text evidence="8">Binds the poly(A) tail of mRNA. Appears to be an important mediator of the multiple roles of the poly(A) tail in mRNA biogenesis, stability and translation.</text>
</comment>
<evidence type="ECO:0008006" key="14">
    <source>
        <dbReference type="Google" id="ProtNLM"/>
    </source>
</evidence>
<keyword evidence="6 9" id="KW-0694">RNA-binding</keyword>
<dbReference type="SMART" id="SM00360">
    <property type="entry name" value="RRM"/>
    <property type="match status" value="3"/>
</dbReference>
<evidence type="ECO:0000256" key="8">
    <source>
        <dbReference type="ARBA" id="ARBA00054110"/>
    </source>
</evidence>
<dbReference type="PROSITE" id="PS51309">
    <property type="entry name" value="PABC"/>
    <property type="match status" value="1"/>
</dbReference>
<reference evidence="13" key="1">
    <citation type="journal article" date="2016" name="Nat. Genet.">
        <title>A high-quality carrot genome assembly provides new insights into carotenoid accumulation and asterid genome evolution.</title>
        <authorList>
            <person name="Iorizzo M."/>
            <person name="Ellison S."/>
            <person name="Senalik D."/>
            <person name="Zeng P."/>
            <person name="Satapoomin P."/>
            <person name="Huang J."/>
            <person name="Bowman M."/>
            <person name="Iovene M."/>
            <person name="Sanseverino W."/>
            <person name="Cavagnaro P."/>
            <person name="Yildiz M."/>
            <person name="Macko-Podgorni A."/>
            <person name="Moranska E."/>
            <person name="Grzebelus E."/>
            <person name="Grzebelus D."/>
            <person name="Ashrafi H."/>
            <person name="Zheng Z."/>
            <person name="Cheng S."/>
            <person name="Spooner D."/>
            <person name="Van Deynze A."/>
            <person name="Simon P."/>
        </authorList>
    </citation>
    <scope>NUCLEOTIDE SEQUENCE [LARGE SCALE GENOMIC DNA]</scope>
    <source>
        <tissue evidence="13">Leaf</tissue>
    </source>
</reference>
<sequence>MLQNLDKSVDHKGLHDTFSPYGNILSCKIATDFSGQSKGYGFVQYDSEESAQKAIEQLNGMLINDKPLFVGPFLSKQERELAADGSKFTNVYVKNLSAAMTEEDLYNIFGEFGKITSSVVMKDTDGKSKCFGFVNFENADDASRSVQALNGKIIDQKEWYVGKAQRKSEREQELKLRYEQSVNASTDNAYGLNLYVQNLDDSFDDTKLKEVFAPFGTVTSSKVIHDAIGLSKGLGFVSFSAAEEALRAISEMNGKIVGSKPLYVALAQSKEDRRARLQEQHSNMHPVAVTSLGPRMPMYPPGGPGLPQRFYGQGRPAFIPPQPGFGYQPQLIPGMRPGGRPMPNFLVPMPQQGQQGLSPGVSRHAGMHALQAGLPMQPQTFPRGAYHPPHGRGMPVPMRGMVPPPFNVGGMQDDDEDDYPKGCLPISFEAFAYLLEKSTPEDQKLMLGENLYPMVEKLEPNLAAKVTGMLLEMPRSEILPFFKSKKALKAKVAEALQVLKIAKQKAGTPVGQPAASSPKDGVVS</sequence>
<dbReference type="Gramene" id="KZM90626">
    <property type="protein sequence ID" value="KZM90626"/>
    <property type="gene ID" value="DCAR_022009"/>
</dbReference>
<dbReference type="InterPro" id="IPR012677">
    <property type="entry name" value="Nucleotide-bd_a/b_plait_sf"/>
</dbReference>
<comment type="subcellular location">
    <subcellularLocation>
        <location evidence="2">Cytoplasm</location>
    </subcellularLocation>
    <subcellularLocation>
        <location evidence="1">Nucleus</location>
    </subcellularLocation>
</comment>
<proteinExistence type="inferred from homology"/>
<evidence type="ECO:0000256" key="1">
    <source>
        <dbReference type="ARBA" id="ARBA00004123"/>
    </source>
</evidence>
<dbReference type="InterPro" id="IPR003954">
    <property type="entry name" value="RRM_euk-type"/>
</dbReference>
<protein>
    <recommendedName>
        <fullName evidence="14">Polyadenylate-binding protein</fullName>
    </recommendedName>
</protein>
<dbReference type="CDD" id="cd12379">
    <property type="entry name" value="RRM2_I_PABPs"/>
    <property type="match status" value="1"/>
</dbReference>
<dbReference type="SMART" id="SM00361">
    <property type="entry name" value="RRM_1"/>
    <property type="match status" value="3"/>
</dbReference>
<feature type="domain" description="RRM" evidence="11">
    <location>
        <begin position="192"/>
        <end position="269"/>
    </location>
</feature>
<organism evidence="13">
    <name type="scientific">Daucus carota subsp. sativus</name>
    <name type="common">Carrot</name>
    <dbReference type="NCBI Taxonomy" id="79200"/>
    <lineage>
        <taxon>Eukaryota</taxon>
        <taxon>Viridiplantae</taxon>
        <taxon>Streptophyta</taxon>
        <taxon>Embryophyta</taxon>
        <taxon>Tracheophyta</taxon>
        <taxon>Spermatophyta</taxon>
        <taxon>Magnoliopsida</taxon>
        <taxon>eudicotyledons</taxon>
        <taxon>Gunneridae</taxon>
        <taxon>Pentapetalae</taxon>
        <taxon>asterids</taxon>
        <taxon>campanulids</taxon>
        <taxon>Apiales</taxon>
        <taxon>Apiaceae</taxon>
        <taxon>Apioideae</taxon>
        <taxon>Scandiceae</taxon>
        <taxon>Daucinae</taxon>
        <taxon>Daucus</taxon>
        <taxon>Daucus sect. Daucus</taxon>
    </lineage>
</organism>
<dbReference type="CDD" id="cd12380">
    <property type="entry name" value="RRM3_I_PABPs"/>
    <property type="match status" value="1"/>
</dbReference>
<dbReference type="PROSITE" id="PS50102">
    <property type="entry name" value="RRM"/>
    <property type="match status" value="3"/>
</dbReference>
<dbReference type="Pfam" id="PF00076">
    <property type="entry name" value="RRM_1"/>
    <property type="match status" value="3"/>
</dbReference>
<dbReference type="EMBL" id="LNRQ01000006">
    <property type="protein sequence ID" value="KZM90626.1"/>
    <property type="molecule type" value="Genomic_DNA"/>
</dbReference>
<dbReference type="FunFam" id="3.30.70.330:FF:000003">
    <property type="entry name" value="Polyadenylate-binding protein"/>
    <property type="match status" value="1"/>
</dbReference>
<feature type="region of interest" description="Disordered" evidence="10">
    <location>
        <begin position="505"/>
        <end position="524"/>
    </location>
</feature>
<keyword evidence="7" id="KW-0539">Nucleus</keyword>
<evidence type="ECO:0000313" key="13">
    <source>
        <dbReference type="EMBL" id="KZM90626.1"/>
    </source>
</evidence>
<comment type="caution">
    <text evidence="13">The sequence shown here is derived from an EMBL/GenBank/DDBJ whole genome shotgun (WGS) entry which is preliminary data.</text>
</comment>
<dbReference type="SMART" id="SM00517">
    <property type="entry name" value="PolyA"/>
    <property type="match status" value="1"/>
</dbReference>
<dbReference type="STRING" id="79200.A0A164VNW9"/>
<dbReference type="AlphaFoldDB" id="A0A164VNW9"/>
<evidence type="ECO:0000256" key="10">
    <source>
        <dbReference type="SAM" id="MobiDB-lite"/>
    </source>
</evidence>
<evidence type="ECO:0000256" key="6">
    <source>
        <dbReference type="ARBA" id="ARBA00022884"/>
    </source>
</evidence>
<dbReference type="InterPro" id="IPR000504">
    <property type="entry name" value="RRM_dom"/>
</dbReference>
<dbReference type="InterPro" id="IPR002004">
    <property type="entry name" value="PABP_HYD_C"/>
</dbReference>
<evidence type="ECO:0000256" key="9">
    <source>
        <dbReference type="PROSITE-ProRule" id="PRU00176"/>
    </source>
</evidence>
<dbReference type="FunFam" id="3.30.70.330:FF:000239">
    <property type="entry name" value="Polyadenylate-binding protein"/>
    <property type="match status" value="1"/>
</dbReference>
<feature type="domain" description="RRM" evidence="11">
    <location>
        <begin position="1"/>
        <end position="70"/>
    </location>
</feature>
<dbReference type="Gene3D" id="3.30.70.330">
    <property type="match status" value="3"/>
</dbReference>
<dbReference type="SUPFAM" id="SSF63570">
    <property type="entry name" value="PABC (PABP) domain"/>
    <property type="match status" value="1"/>
</dbReference>
<feature type="domain" description="RRM" evidence="11">
    <location>
        <begin position="89"/>
        <end position="166"/>
    </location>
</feature>
<dbReference type="SUPFAM" id="SSF54928">
    <property type="entry name" value="RNA-binding domain, RBD"/>
    <property type="match status" value="2"/>
</dbReference>
<dbReference type="GO" id="GO:0005737">
    <property type="term" value="C:cytoplasm"/>
    <property type="evidence" value="ECO:0007669"/>
    <property type="project" value="UniProtKB-SubCell"/>
</dbReference>
<evidence type="ECO:0000259" key="12">
    <source>
        <dbReference type="PROSITE" id="PS51309"/>
    </source>
</evidence>
<dbReference type="GO" id="GO:0005634">
    <property type="term" value="C:nucleus"/>
    <property type="evidence" value="ECO:0007669"/>
    <property type="project" value="UniProtKB-SubCell"/>
</dbReference>